<sequence length="348" mass="37736">MRYKIFALVAVFAFVLNGVGASFAQAKATTAVQTKELAALLPASDGVVSLDVQKLLSESVPQILASKPQMLGNINAKIDELRDKTGLDARQFEQIVIGVAMREITAREVDLEPVFLARGKYSANALIAVAKLASKGKYREERVGSRTVYVFTGKEIIQQNKPQTKNSWFDRIIDRTINSLTKEIAVVSLDGNTLAFGSLARVRETFETKTRASGEVLSLINRKPNAVLSFGATLPNGLSKFVDLDNDELGRTLDSIRQMSGAIEVSANTATLSVAAKTLQAEQAQTLHETLEGLQMLGKAFIGAGRGEDKKVFARMLDNARITRSGAEVLLDLQVPQSDINILLTGIK</sequence>
<feature type="chain" id="PRO_5026718462" evidence="1">
    <location>
        <begin position="25"/>
        <end position="348"/>
    </location>
</feature>
<keyword evidence="1" id="KW-0732">Signal</keyword>
<dbReference type="AlphaFoldDB" id="A0A6J4PKJ0"/>
<evidence type="ECO:0000256" key="1">
    <source>
        <dbReference type="SAM" id="SignalP"/>
    </source>
</evidence>
<dbReference type="EMBL" id="CADCUR010000247">
    <property type="protein sequence ID" value="CAA9416690.1"/>
    <property type="molecule type" value="Genomic_DNA"/>
</dbReference>
<organism evidence="2">
    <name type="scientific">uncultured Pyrinomonadaceae bacterium</name>
    <dbReference type="NCBI Taxonomy" id="2283094"/>
    <lineage>
        <taxon>Bacteria</taxon>
        <taxon>Pseudomonadati</taxon>
        <taxon>Acidobacteriota</taxon>
        <taxon>Blastocatellia</taxon>
        <taxon>Blastocatellales</taxon>
        <taxon>Pyrinomonadaceae</taxon>
        <taxon>environmental samples</taxon>
    </lineage>
</organism>
<accession>A0A6J4PKJ0</accession>
<protein>
    <submittedName>
        <fullName evidence="2">Uncharacterized protein</fullName>
    </submittedName>
</protein>
<reference evidence="2" key="1">
    <citation type="submission" date="2020-02" db="EMBL/GenBank/DDBJ databases">
        <authorList>
            <person name="Meier V. D."/>
        </authorList>
    </citation>
    <scope>NUCLEOTIDE SEQUENCE</scope>
    <source>
        <strain evidence="2">AVDCRST_MAG74</strain>
    </source>
</reference>
<feature type="signal peptide" evidence="1">
    <location>
        <begin position="1"/>
        <end position="24"/>
    </location>
</feature>
<proteinExistence type="predicted"/>
<evidence type="ECO:0000313" key="2">
    <source>
        <dbReference type="EMBL" id="CAA9416690.1"/>
    </source>
</evidence>
<gene>
    <name evidence="2" type="ORF">AVDCRST_MAG74-2679</name>
</gene>
<name>A0A6J4PKJ0_9BACT</name>